<evidence type="ECO:0000256" key="2">
    <source>
        <dbReference type="ARBA" id="ARBA00006464"/>
    </source>
</evidence>
<dbReference type="GO" id="GO:0016020">
    <property type="term" value="C:membrane"/>
    <property type="evidence" value="ECO:0007669"/>
    <property type="project" value="UniProtKB-SubCell"/>
</dbReference>
<gene>
    <name evidence="9" type="ORF">GO495_16225</name>
</gene>
<protein>
    <submittedName>
        <fullName evidence="9">Exopolysaccharide biosynthesis polyprenyl glycosylphosphotransferase</fullName>
    </submittedName>
</protein>
<dbReference type="Proteomes" id="UP000468388">
    <property type="component" value="Unassembled WGS sequence"/>
</dbReference>
<dbReference type="InterPro" id="IPR003362">
    <property type="entry name" value="Bact_transf"/>
</dbReference>
<evidence type="ECO:0000256" key="5">
    <source>
        <dbReference type="ARBA" id="ARBA00022989"/>
    </source>
</evidence>
<comment type="subcellular location">
    <subcellularLocation>
        <location evidence="1">Membrane</location>
        <topology evidence="1">Multi-pass membrane protein</topology>
    </subcellularLocation>
</comment>
<evidence type="ECO:0000313" key="9">
    <source>
        <dbReference type="EMBL" id="MVT42140.1"/>
    </source>
</evidence>
<keyword evidence="5 7" id="KW-1133">Transmembrane helix</keyword>
<name>A0A6N8JA83_9BACT</name>
<evidence type="ECO:0000256" key="4">
    <source>
        <dbReference type="ARBA" id="ARBA00022692"/>
    </source>
</evidence>
<comment type="similarity">
    <text evidence="2">Belongs to the bacterial sugar transferase family.</text>
</comment>
<dbReference type="GO" id="GO:0016780">
    <property type="term" value="F:phosphotransferase activity, for other substituted phosphate groups"/>
    <property type="evidence" value="ECO:0007669"/>
    <property type="project" value="TreeGrafter"/>
</dbReference>
<sequence length="232" mass="27007">MISKSFSQIGLKEKDVPIALPEVQRAYGSMPLQDGFNQFVKRSLDIVLSIIVILCILSWLTPILALLIKLDSRGPVFFKQLRSGKNNQPFVCYKFRSMYVNDLADIAQATLNDARFTRFGRFLRRTNLDELPQFFNVLINDMSVVGPRPHMLAHTEKYKKLLDNYMVRHFVKPGITGWAQASGYRGETKLLSEMDVRVQHDVYYLENWSFFFDIRIIALTTWLLLRKDEKAY</sequence>
<organism evidence="9 10">
    <name type="scientific">Chitinophaga oryziterrae</name>
    <dbReference type="NCBI Taxonomy" id="1031224"/>
    <lineage>
        <taxon>Bacteria</taxon>
        <taxon>Pseudomonadati</taxon>
        <taxon>Bacteroidota</taxon>
        <taxon>Chitinophagia</taxon>
        <taxon>Chitinophagales</taxon>
        <taxon>Chitinophagaceae</taxon>
        <taxon>Chitinophaga</taxon>
    </lineage>
</organism>
<evidence type="ECO:0000259" key="8">
    <source>
        <dbReference type="Pfam" id="PF02397"/>
    </source>
</evidence>
<keyword evidence="4 7" id="KW-0812">Transmembrane</keyword>
<keyword evidence="6 7" id="KW-0472">Membrane</keyword>
<evidence type="ECO:0000256" key="3">
    <source>
        <dbReference type="ARBA" id="ARBA00022679"/>
    </source>
</evidence>
<dbReference type="EMBL" id="WRXO01000004">
    <property type="protein sequence ID" value="MVT42140.1"/>
    <property type="molecule type" value="Genomic_DNA"/>
</dbReference>
<feature type="domain" description="Bacterial sugar transferase" evidence="8">
    <location>
        <begin position="41"/>
        <end position="225"/>
    </location>
</feature>
<dbReference type="AlphaFoldDB" id="A0A6N8JA83"/>
<dbReference type="OrthoDB" id="9808602at2"/>
<keyword evidence="3 9" id="KW-0808">Transferase</keyword>
<dbReference type="RefSeq" id="WP_157300770.1">
    <property type="nucleotide sequence ID" value="NZ_BAAAZB010000005.1"/>
</dbReference>
<accession>A0A6N8JA83</accession>
<reference evidence="9 10" key="1">
    <citation type="submission" date="2019-12" db="EMBL/GenBank/DDBJ databases">
        <title>The draft genomic sequence of strain Chitinophaga oryziterrae JCM 16595.</title>
        <authorList>
            <person name="Zhang X."/>
        </authorList>
    </citation>
    <scope>NUCLEOTIDE SEQUENCE [LARGE SCALE GENOMIC DNA]</scope>
    <source>
        <strain evidence="9 10">JCM 16595</strain>
    </source>
</reference>
<dbReference type="InterPro" id="IPR017475">
    <property type="entry name" value="EPS_sugar_tfrase"/>
</dbReference>
<evidence type="ECO:0000256" key="1">
    <source>
        <dbReference type="ARBA" id="ARBA00004141"/>
    </source>
</evidence>
<dbReference type="NCBIfam" id="TIGR03025">
    <property type="entry name" value="EPS_sugtrans"/>
    <property type="match status" value="1"/>
</dbReference>
<evidence type="ECO:0000256" key="7">
    <source>
        <dbReference type="SAM" id="Phobius"/>
    </source>
</evidence>
<evidence type="ECO:0000313" key="10">
    <source>
        <dbReference type="Proteomes" id="UP000468388"/>
    </source>
</evidence>
<feature type="transmembrane region" description="Helical" evidence="7">
    <location>
        <begin position="46"/>
        <end position="68"/>
    </location>
</feature>
<keyword evidence="10" id="KW-1185">Reference proteome</keyword>
<evidence type="ECO:0000256" key="6">
    <source>
        <dbReference type="ARBA" id="ARBA00023136"/>
    </source>
</evidence>
<dbReference type="PANTHER" id="PTHR30576:SF0">
    <property type="entry name" value="UNDECAPRENYL-PHOSPHATE N-ACETYLGALACTOSAMINYL 1-PHOSPHATE TRANSFERASE-RELATED"/>
    <property type="match status" value="1"/>
</dbReference>
<proteinExistence type="inferred from homology"/>
<dbReference type="PANTHER" id="PTHR30576">
    <property type="entry name" value="COLANIC BIOSYNTHESIS UDP-GLUCOSE LIPID CARRIER TRANSFERASE"/>
    <property type="match status" value="1"/>
</dbReference>
<comment type="caution">
    <text evidence="9">The sequence shown here is derived from an EMBL/GenBank/DDBJ whole genome shotgun (WGS) entry which is preliminary data.</text>
</comment>
<dbReference type="Pfam" id="PF02397">
    <property type="entry name" value="Bac_transf"/>
    <property type="match status" value="1"/>
</dbReference>